<evidence type="ECO:0000256" key="2">
    <source>
        <dbReference type="ARBA" id="ARBA00040158"/>
    </source>
</evidence>
<evidence type="ECO:0000313" key="7">
    <source>
        <dbReference type="EnsemblMetazoa" id="OVOC1355.1"/>
    </source>
</evidence>
<evidence type="ECO:0000256" key="4">
    <source>
        <dbReference type="ARBA" id="ARBA00045428"/>
    </source>
</evidence>
<dbReference type="EMBL" id="CMVM020000038">
    <property type="status" value="NOT_ANNOTATED_CDS"/>
    <property type="molecule type" value="Genomic_DNA"/>
</dbReference>
<accession>A0A8R1TNH4</accession>
<dbReference type="InterPro" id="IPR036869">
    <property type="entry name" value="J_dom_sf"/>
</dbReference>
<proteinExistence type="predicted"/>
<dbReference type="AlphaFoldDB" id="A0A8R1TNH4"/>
<dbReference type="EnsemblMetazoa" id="OVOC1355.1">
    <property type="protein sequence ID" value="OVOC1355.1"/>
    <property type="gene ID" value="WBGene00238164"/>
</dbReference>
<dbReference type="InterPro" id="IPR018253">
    <property type="entry name" value="DnaJ_domain_CS"/>
</dbReference>
<dbReference type="PROSITE" id="PS00636">
    <property type="entry name" value="DNAJ_1"/>
    <property type="match status" value="1"/>
</dbReference>
<dbReference type="GO" id="GO:0051787">
    <property type="term" value="F:misfolded protein binding"/>
    <property type="evidence" value="ECO:0007669"/>
    <property type="project" value="TreeGrafter"/>
</dbReference>
<dbReference type="GO" id="GO:0005783">
    <property type="term" value="C:endoplasmic reticulum"/>
    <property type="evidence" value="ECO:0007669"/>
    <property type="project" value="TreeGrafter"/>
</dbReference>
<evidence type="ECO:0000259" key="6">
    <source>
        <dbReference type="PROSITE" id="PS50076"/>
    </source>
</evidence>
<dbReference type="GO" id="GO:0036503">
    <property type="term" value="P:ERAD pathway"/>
    <property type="evidence" value="ECO:0007669"/>
    <property type="project" value="TreeGrafter"/>
</dbReference>
<dbReference type="PANTHER" id="PTHR44360">
    <property type="entry name" value="DNAJ HOMOLOG SUBFAMILY B MEMBER 9"/>
    <property type="match status" value="1"/>
</dbReference>
<sequence length="210" mass="24469">MLIWRVTRMRLIDIAFIVQLFTLFVDAAKRNYYDVLGVKSDASTAQIKKAFRNLALKYHPDRNSDPNAQEKFREIAEAYEVLADEQKRRNYDMGGWSQQQQHAQNFDFDAFTREFRESMNIHRRGYQDAHWQKTRGHSLFDDLWEDFDIFSSFGDFGSAGNLDGFGDTYFGSFHSNPASVYMKETNQGGQRCQTVTKKTGNMITTQTICY</sequence>
<dbReference type="CDD" id="cd06257">
    <property type="entry name" value="DnaJ"/>
    <property type="match status" value="1"/>
</dbReference>
<dbReference type="Pfam" id="PF00226">
    <property type="entry name" value="DnaJ"/>
    <property type="match status" value="1"/>
</dbReference>
<dbReference type="OMA" id="YNFRQHY"/>
<organism evidence="7 8">
    <name type="scientific">Onchocerca volvulus</name>
    <dbReference type="NCBI Taxonomy" id="6282"/>
    <lineage>
        <taxon>Eukaryota</taxon>
        <taxon>Metazoa</taxon>
        <taxon>Ecdysozoa</taxon>
        <taxon>Nematoda</taxon>
        <taxon>Chromadorea</taxon>
        <taxon>Rhabditida</taxon>
        <taxon>Spirurina</taxon>
        <taxon>Spiruromorpha</taxon>
        <taxon>Filarioidea</taxon>
        <taxon>Onchocercidae</taxon>
        <taxon>Onchocerca</taxon>
    </lineage>
</organism>
<dbReference type="InterPro" id="IPR051948">
    <property type="entry name" value="Hsp70_co-chaperone_J-domain"/>
</dbReference>
<reference evidence="8" key="1">
    <citation type="submission" date="2013-10" db="EMBL/GenBank/DDBJ databases">
        <title>Genome sequencing of Onchocerca volvulus.</title>
        <authorList>
            <person name="Cotton J."/>
            <person name="Tsai J."/>
            <person name="Stanley E."/>
            <person name="Tracey A."/>
            <person name="Holroyd N."/>
            <person name="Lustigman S."/>
            <person name="Berriman M."/>
        </authorList>
    </citation>
    <scope>NUCLEOTIDE SEQUENCE</scope>
</reference>
<dbReference type="Gene3D" id="1.10.287.110">
    <property type="entry name" value="DnaJ domain"/>
    <property type="match status" value="1"/>
</dbReference>
<reference evidence="7" key="2">
    <citation type="submission" date="2022-06" db="UniProtKB">
        <authorList>
            <consortium name="EnsemblMetazoa"/>
        </authorList>
    </citation>
    <scope>IDENTIFICATION</scope>
</reference>
<dbReference type="Proteomes" id="UP000024404">
    <property type="component" value="Unassembled WGS sequence"/>
</dbReference>
<evidence type="ECO:0000256" key="1">
    <source>
        <dbReference type="ARBA" id="ARBA00023186"/>
    </source>
</evidence>
<protein>
    <recommendedName>
        <fullName evidence="2">DnaJ homolog subfamily B member 9</fullName>
    </recommendedName>
    <alternativeName>
        <fullName evidence="3">Endoplasmic reticulum DNA J domain-containing protein 4</fullName>
    </alternativeName>
</protein>
<evidence type="ECO:0000256" key="3">
    <source>
        <dbReference type="ARBA" id="ARBA00041533"/>
    </source>
</evidence>
<dbReference type="SUPFAM" id="SSF46565">
    <property type="entry name" value="Chaperone J-domain"/>
    <property type="match status" value="1"/>
</dbReference>
<keyword evidence="1" id="KW-0143">Chaperone</keyword>
<dbReference type="PRINTS" id="PR00625">
    <property type="entry name" value="JDOMAIN"/>
</dbReference>
<comment type="function">
    <text evidence="4">Co-chaperone for Hsp70 protein HSPA5/BiP that acts as a key repressor of the ERN1/IRE1-mediated unfolded protein response (UPR). J domain-containing co-chaperones stimulate the ATPase activity of Hsp70 proteins and are required for efficient substrate recognition by Hsp70 proteins. In the unstressed endoplasmic reticulum, interacts with the luminal region of ERN1/IRE1 and selectively recruits HSPA5/BiP: HSPA5/BiP disrupts the dimerization of the active ERN1/IRE1 luminal region, thereby inactivating ERN1/IRE1. Also involved in endoplasmic reticulum-associated degradation (ERAD) of misfolded proteins. Required for survival of B-cell progenitors and normal antibody production.</text>
</comment>
<evidence type="ECO:0000313" key="8">
    <source>
        <dbReference type="Proteomes" id="UP000024404"/>
    </source>
</evidence>
<name>A0A8R1TNH4_ONCVO</name>
<keyword evidence="8" id="KW-1185">Reference proteome</keyword>
<dbReference type="GO" id="GO:0051087">
    <property type="term" value="F:protein-folding chaperone binding"/>
    <property type="evidence" value="ECO:0007669"/>
    <property type="project" value="TreeGrafter"/>
</dbReference>
<dbReference type="SMART" id="SM00271">
    <property type="entry name" value="DnaJ"/>
    <property type="match status" value="1"/>
</dbReference>
<feature type="domain" description="J" evidence="6">
    <location>
        <begin position="31"/>
        <end position="95"/>
    </location>
</feature>
<evidence type="ECO:0000256" key="5">
    <source>
        <dbReference type="ARBA" id="ARBA00046365"/>
    </source>
</evidence>
<dbReference type="PROSITE" id="PS50076">
    <property type="entry name" value="DNAJ_2"/>
    <property type="match status" value="1"/>
</dbReference>
<comment type="subunit">
    <text evidence="5">Interacts with HSPA5/BiP; interaction is direct. Interacts with ERN1/IRE1 (via the luminal region). Interacts with DERL1.</text>
</comment>
<dbReference type="InterPro" id="IPR001623">
    <property type="entry name" value="DnaJ_domain"/>
</dbReference>
<dbReference type="PANTHER" id="PTHR44360:SF1">
    <property type="entry name" value="DNAJ HOMOLOG SUBFAMILY B MEMBER 9"/>
    <property type="match status" value="1"/>
</dbReference>